<reference evidence="1 2" key="1">
    <citation type="journal article" date="2016" name="Proc. Natl. Acad. Sci. U.S.A.">
        <title>Comparative genomics of biotechnologically important yeasts.</title>
        <authorList>
            <person name="Riley R."/>
            <person name="Haridas S."/>
            <person name="Wolfe K.H."/>
            <person name="Lopes M.R."/>
            <person name="Hittinger C.T."/>
            <person name="Goeker M."/>
            <person name="Salamov A.A."/>
            <person name="Wisecaver J.H."/>
            <person name="Long T.M."/>
            <person name="Calvey C.H."/>
            <person name="Aerts A.L."/>
            <person name="Barry K.W."/>
            <person name="Choi C."/>
            <person name="Clum A."/>
            <person name="Coughlan A.Y."/>
            <person name="Deshpande S."/>
            <person name="Douglass A.P."/>
            <person name="Hanson S.J."/>
            <person name="Klenk H.-P."/>
            <person name="LaButti K.M."/>
            <person name="Lapidus A."/>
            <person name="Lindquist E.A."/>
            <person name="Lipzen A.M."/>
            <person name="Meier-Kolthoff J.P."/>
            <person name="Ohm R.A."/>
            <person name="Otillar R.P."/>
            <person name="Pangilinan J.L."/>
            <person name="Peng Y."/>
            <person name="Rokas A."/>
            <person name="Rosa C.A."/>
            <person name="Scheuner C."/>
            <person name="Sibirny A.A."/>
            <person name="Slot J.C."/>
            <person name="Stielow J.B."/>
            <person name="Sun H."/>
            <person name="Kurtzman C.P."/>
            <person name="Blackwell M."/>
            <person name="Grigoriev I.V."/>
            <person name="Jeffries T.W."/>
        </authorList>
    </citation>
    <scope>NUCLEOTIDE SEQUENCE [LARGE SCALE GENOMIC DNA]</scope>
    <source>
        <strain evidence="2">ATCC 58044 / CBS 1984 / NCYC 433 / NRRL Y-366-8</strain>
    </source>
</reference>
<dbReference type="OrthoDB" id="4061106at2759"/>
<sequence length="333" mass="38646">MLRFIRGFSTTRCVLQEVARVEENKNSVEAFLKYWRTPRDLRILMYRPKHAQELLSRDLIDPQTDKRARPLQSPTLPSKYAIGSYIQQVSDQKQLPQLQEDLELIAKRSNAITSYHLNEMLIKFAQFRRLQNALVFLHTNPSIEPARDLSNFNMSLFFLYLNPNKAFKNKVSKIQRAERALKQEPDAISELLKCAIFAKEGKPAPKALYEKVQQSKVSLPFDVIGKSVGHQLALLTEFQHTYLFLKAISQELGTHADYKMLSSVRYIQGFIFQYEELMKKLGKPNRYEEVLRNSRFYKVSIKPKEERLALRQAEKAAKKARKAEYNATRAASA</sequence>
<organism evidence="1 2">
    <name type="scientific">Wickerhamomyces anomalus (strain ATCC 58044 / CBS 1984 / NCYC 433 / NRRL Y-366-8)</name>
    <name type="common">Yeast</name>
    <name type="synonym">Hansenula anomala</name>
    <dbReference type="NCBI Taxonomy" id="683960"/>
    <lineage>
        <taxon>Eukaryota</taxon>
        <taxon>Fungi</taxon>
        <taxon>Dikarya</taxon>
        <taxon>Ascomycota</taxon>
        <taxon>Saccharomycotina</taxon>
        <taxon>Saccharomycetes</taxon>
        <taxon>Phaffomycetales</taxon>
        <taxon>Wickerhamomycetaceae</taxon>
        <taxon>Wickerhamomyces</taxon>
    </lineage>
</organism>
<keyword evidence="2" id="KW-1185">Reference proteome</keyword>
<evidence type="ECO:0000313" key="2">
    <source>
        <dbReference type="Proteomes" id="UP000094112"/>
    </source>
</evidence>
<evidence type="ECO:0000313" key="1">
    <source>
        <dbReference type="EMBL" id="ODQ59647.1"/>
    </source>
</evidence>
<accession>A0A1E3P438</accession>
<gene>
    <name evidence="1" type="ORF">WICANDRAFT_62233</name>
</gene>
<dbReference type="EMBL" id="KV454210">
    <property type="protein sequence ID" value="ODQ59647.1"/>
    <property type="molecule type" value="Genomic_DNA"/>
</dbReference>
<protein>
    <submittedName>
        <fullName evidence="1">Uncharacterized protein</fullName>
    </submittedName>
</protein>
<name>A0A1E3P438_WICAA</name>
<dbReference type="STRING" id="683960.A0A1E3P438"/>
<proteinExistence type="predicted"/>
<dbReference type="AlphaFoldDB" id="A0A1E3P438"/>
<dbReference type="RefSeq" id="XP_019038854.1">
    <property type="nucleotide sequence ID" value="XM_019183335.1"/>
</dbReference>
<dbReference type="Proteomes" id="UP000094112">
    <property type="component" value="Unassembled WGS sequence"/>
</dbReference>
<dbReference type="GeneID" id="30200581"/>